<evidence type="ECO:0000256" key="2">
    <source>
        <dbReference type="ARBA" id="ARBA00022837"/>
    </source>
</evidence>
<dbReference type="STRING" id="332411.VI06_05995"/>
<reference evidence="6" key="3">
    <citation type="journal article" date="2017" name="Plant Physiol. Biochem.">
        <title>Differential oxidative and antioxidative response of duckweed Lemna minor toward plant growth promoting/inhibiting bacteria.</title>
        <authorList>
            <person name="Ishizawa H."/>
            <person name="Kuroda M."/>
            <person name="Morikawa M."/>
            <person name="Ike M."/>
        </authorList>
    </citation>
    <scope>NUCLEOTIDE SEQUENCE [LARGE SCALE GENOMIC DNA]</scope>
    <source>
        <strain evidence="6">H3</strain>
    </source>
</reference>
<keyword evidence="2" id="KW-0106">Calcium</keyword>
<dbReference type="InterPro" id="IPR008707">
    <property type="entry name" value="B-propeller_PilY1"/>
</dbReference>
<dbReference type="Proteomes" id="UP000198290">
    <property type="component" value="Chromosome"/>
</dbReference>
<evidence type="ECO:0000313" key="6">
    <source>
        <dbReference type="Proteomes" id="UP000198290"/>
    </source>
</evidence>
<feature type="chain" id="PRO_5017968235" evidence="3">
    <location>
        <begin position="23"/>
        <end position="1374"/>
    </location>
</feature>
<evidence type="ECO:0000259" key="4">
    <source>
        <dbReference type="Pfam" id="PF05567"/>
    </source>
</evidence>
<reference evidence="6" key="1">
    <citation type="journal article" date="2017" name="Biotechnol. Biofuels">
        <title>Evaluation of environmental bacterial communities as a factor affecting the growth of duckweed Lemna minor.</title>
        <authorList>
            <person name="Ishizawa H."/>
            <person name="Kuroda M."/>
            <person name="Morikawa M."/>
            <person name="Ike M."/>
        </authorList>
    </citation>
    <scope>NUCLEOTIDE SEQUENCE [LARGE SCALE GENOMIC DNA]</scope>
    <source>
        <strain evidence="6">H3</strain>
    </source>
</reference>
<name>A0A3G9GNG2_9NEIS</name>
<organism evidence="5 6">
    <name type="scientific">Aquitalea magnusonii</name>
    <dbReference type="NCBI Taxonomy" id="332411"/>
    <lineage>
        <taxon>Bacteria</taxon>
        <taxon>Pseudomonadati</taxon>
        <taxon>Pseudomonadota</taxon>
        <taxon>Betaproteobacteria</taxon>
        <taxon>Neisseriales</taxon>
        <taxon>Chromobacteriaceae</taxon>
        <taxon>Aquitalea</taxon>
    </lineage>
</organism>
<evidence type="ECO:0000256" key="3">
    <source>
        <dbReference type="SAM" id="SignalP"/>
    </source>
</evidence>
<protein>
    <submittedName>
        <fullName evidence="5">Type IV fimbrial biogenesis protein PilY1</fullName>
    </submittedName>
</protein>
<dbReference type="Pfam" id="PF05567">
    <property type="entry name" value="T4P_PilY1"/>
    <property type="match status" value="1"/>
</dbReference>
<dbReference type="GO" id="GO:0046872">
    <property type="term" value="F:metal ion binding"/>
    <property type="evidence" value="ECO:0007669"/>
    <property type="project" value="UniProtKB-KW"/>
</dbReference>
<feature type="signal peptide" evidence="3">
    <location>
        <begin position="1"/>
        <end position="22"/>
    </location>
</feature>
<evidence type="ECO:0000313" key="5">
    <source>
        <dbReference type="EMBL" id="BBF87401.1"/>
    </source>
</evidence>
<dbReference type="RefSeq" id="WP_089082526.1">
    <property type="nucleotide sequence ID" value="NZ_AP018823.1"/>
</dbReference>
<keyword evidence="3" id="KW-0732">Signal</keyword>
<sequence>MKNRSSMLGLLLLLCWIPLALAASTVSISSLPLAGIGSSYGPNVMFALSVEFPTAGSAFNTKTSISSVADLDVSGVGNTPFLGYFDYAKCYKYTGSGSSGYFTPYSSATLTSVTSGSGNSAKTYQIYTCDGTAWSGNLLNWATMTAIDVFRATLTGGNRALGNGGWSTSSGNTSASTLVSDYSAGDTTSATYLRRAAVVPGQNQSYNLTGKAVSGLTVSSVNYLAKITPYSSTYTNLWFSNGPNYGSGSHPWSVSIYRSSSSSQPSSPYEIDNAITKVCVSGMVETGSTTPYTCKQYGSNYKPEGLIQTNGSKMRFGAASYLVNTQYTQDGGALRARLKYPGISQTVTGSSGSSYILGAEWNSDGTFVVNPDATDAVSHTISSADTSTTYGSTLAVSNSGVVNYLNKFGDTITSNIGYKQYDPAAHLYYAALRYYRNYGNYSTFTNTLSSNTAWQGGFPAITDWDDPVLNSCQKNFIIYIGDTNTHNDIDVPGSSWSGASVPTDDTAFNVATWTKNLGTDEGMSSPQYQTVSTGSGNSPPYIAGMAWWANTNNIRTKSGDTKTASVSSFMIDVVEGGNYKGVGNCSSWSSNVCNAFFMAAKYGGFTDSNANSWPDKASEWASAASTSTGTTGTTSISVFPSPAAGYTGTPTNYAPANNPAAMVTALTNALSTVSGTANASQAGLTGSFTGSRVFNSSSYVFQPAFNSTDWSGDLIANTYALTTSTSGAVSLTFTPAWQAKLKLETQLNNSVTARNVLTYDYTTMTGAAFNTTWYSALSSKTDVPTGTTSFQYTGLNTGGYGTYRVNYLRGDKTQEGSSASPQFRTRNYRMGDVVHSTPVYIPVPTADPSGCSFDANLSNPATDRAAIFARPAAVAVAANDGFLHIFNATYGSSTVGNELAAYLPASIYPSLPNLSSTTYAHQFFNDGSPLYKDVCFLYGSTGAALAKPEARSVVVGTTGAGGSSVYALDVTHVDSLGSSNVLWEFSAKDDAKLGYTIGNPVITKLSNGRPVVIFGNGYNQSSGTTASLFVLYLDKQPGTAWTQGGNYFRIDLPTPTLLNTSPNGLSAPGIVISNGAVNYVYAGDLNGNLWKFDLSSTTPGSWTAPTTPLFTACAGTSTGQTSGTQCTASTLQPITSGVTITRDPLRGYLVLFGTGQYLSGNDLSQNNTQTLYGIRDDGSLSGKTTVTANLLAQSIGSQVTTSTSNGSTLTYYSLSNNTTSSISACSGSASYLPSGCNGWYLPMTASGFTNARVVTTPTLYQNTLAYFTAIVPSSTSVCGSGGQTALFGLNYATGGSSTSAIYDTSGNGVMNSSDQVANAMLSNGISSGTPLIASANGQRYICTVGSAGTISCTAAAQYSSSYGRLSWREIIQSW</sequence>
<dbReference type="OrthoDB" id="7156875at2"/>
<feature type="domain" description="PilY1 beta-propeller" evidence="4">
    <location>
        <begin position="860"/>
        <end position="1192"/>
    </location>
</feature>
<reference evidence="5 6" key="2">
    <citation type="journal article" date="2017" name="Genome Announc.">
        <title>Draft genome sequence of Aquitalea magnusonii strain H3, a plant growth-promoting bacterium of duckweed Lemna minor.</title>
        <authorList>
            <person name="Ishizawa H."/>
            <person name="Kuroda M."/>
            <person name="Ike M."/>
        </authorList>
    </citation>
    <scope>NUCLEOTIDE SEQUENCE [LARGE SCALE GENOMIC DNA]</scope>
    <source>
        <strain evidence="5 6">H3</strain>
    </source>
</reference>
<evidence type="ECO:0000256" key="1">
    <source>
        <dbReference type="ARBA" id="ARBA00022723"/>
    </source>
</evidence>
<dbReference type="KEGG" id="amah:DLM_3817"/>
<keyword evidence="6" id="KW-1185">Reference proteome</keyword>
<gene>
    <name evidence="5" type="ORF">DLM_3817</name>
</gene>
<accession>A0A3G9GNG2</accession>
<proteinExistence type="predicted"/>
<keyword evidence="1" id="KW-0479">Metal-binding</keyword>
<dbReference type="EMBL" id="AP018823">
    <property type="protein sequence ID" value="BBF87401.1"/>
    <property type="molecule type" value="Genomic_DNA"/>
</dbReference>